<dbReference type="Pfam" id="PF00400">
    <property type="entry name" value="WD40"/>
    <property type="match status" value="4"/>
</dbReference>
<sequence length="313" mass="34140">MASPESVISRQIPIVCPGHSRPLTEVVFSPETPDGVFLMSGCHAKTPMLRRGDTGDWIGTFEGHKGAVWGVALDPQAMIAATASADFSARLWDAISGKLTHEWPHKHIVKGVDFSQDSTTLATGGHEGIVRLFQVAQPDEEPRQFSVSSERTTINKVRWGLEPHQLLSGSSDGAVRMWDARTLELLKEVRVEGAVMDMEVSKPMSIITVAAGDKVTFLDARTLEVIKQHQMPINFKNEGGASLHPSGKRFIAGGSDLWVRVFDFETGAELECLKGHHGPVRCLRYTPGGLSYATGSEDGTIRIWVDENGRSQG</sequence>
<dbReference type="Gene3D" id="2.130.10.10">
    <property type="entry name" value="YVTN repeat-like/Quinoprotein amine dehydrogenase"/>
    <property type="match status" value="1"/>
</dbReference>
<keyword evidence="3" id="KW-0677">Repeat</keyword>
<evidence type="ECO:0000256" key="1">
    <source>
        <dbReference type="ARBA" id="ARBA00022574"/>
    </source>
</evidence>
<dbReference type="PANTHER" id="PTHR19877">
    <property type="entry name" value="EUKARYOTIC TRANSLATION INITIATION FACTOR 3 SUBUNIT I"/>
    <property type="match status" value="1"/>
</dbReference>
<keyword evidence="1 7" id="KW-0853">WD repeat</keyword>
<evidence type="ECO:0000313" key="9">
    <source>
        <dbReference type="Proteomes" id="UP000664859"/>
    </source>
</evidence>
<evidence type="ECO:0000256" key="6">
    <source>
        <dbReference type="ARBA" id="ARBA00040390"/>
    </source>
</evidence>
<dbReference type="Proteomes" id="UP000664859">
    <property type="component" value="Unassembled WGS sequence"/>
</dbReference>
<accession>A0A835YS18</accession>
<evidence type="ECO:0000256" key="5">
    <source>
        <dbReference type="ARBA" id="ARBA00038394"/>
    </source>
</evidence>
<keyword evidence="9" id="KW-1185">Reference proteome</keyword>
<dbReference type="AlphaFoldDB" id="A0A835YS18"/>
<organism evidence="8 9">
    <name type="scientific">Tribonema minus</name>
    <dbReference type="NCBI Taxonomy" id="303371"/>
    <lineage>
        <taxon>Eukaryota</taxon>
        <taxon>Sar</taxon>
        <taxon>Stramenopiles</taxon>
        <taxon>Ochrophyta</taxon>
        <taxon>PX clade</taxon>
        <taxon>Xanthophyceae</taxon>
        <taxon>Tribonematales</taxon>
        <taxon>Tribonemataceae</taxon>
        <taxon>Tribonema</taxon>
    </lineage>
</organism>
<keyword evidence="4" id="KW-0508">mRNA splicing</keyword>
<dbReference type="SUPFAM" id="SSF50978">
    <property type="entry name" value="WD40 repeat-like"/>
    <property type="match status" value="1"/>
</dbReference>
<name>A0A835YS18_9STRA</name>
<dbReference type="PANTHER" id="PTHR19877:SF13">
    <property type="entry name" value="SERINE-THREONINE KINASE RECEPTOR-ASSOCIATED PROTEIN"/>
    <property type="match status" value="1"/>
</dbReference>
<dbReference type="InterPro" id="IPR020472">
    <property type="entry name" value="WD40_PAC1"/>
</dbReference>
<evidence type="ECO:0000256" key="7">
    <source>
        <dbReference type="PROSITE-ProRule" id="PRU00221"/>
    </source>
</evidence>
<dbReference type="PROSITE" id="PS50082">
    <property type="entry name" value="WD_REPEATS_2"/>
    <property type="match status" value="3"/>
</dbReference>
<dbReference type="GO" id="GO:0003723">
    <property type="term" value="F:RNA binding"/>
    <property type="evidence" value="ECO:0007669"/>
    <property type="project" value="TreeGrafter"/>
</dbReference>
<feature type="repeat" description="WD" evidence="7">
    <location>
        <begin position="273"/>
        <end position="304"/>
    </location>
</feature>
<keyword evidence="2" id="KW-0507">mRNA processing</keyword>
<feature type="repeat" description="WD" evidence="7">
    <location>
        <begin position="147"/>
        <end position="188"/>
    </location>
</feature>
<dbReference type="PROSITE" id="PS00678">
    <property type="entry name" value="WD_REPEATS_1"/>
    <property type="match status" value="1"/>
</dbReference>
<dbReference type="InterPro" id="IPR019775">
    <property type="entry name" value="WD40_repeat_CS"/>
</dbReference>
<dbReference type="SMART" id="SM00320">
    <property type="entry name" value="WD40"/>
    <property type="match status" value="7"/>
</dbReference>
<gene>
    <name evidence="8" type="ORF">JKP88DRAFT_200609</name>
</gene>
<feature type="repeat" description="WD" evidence="7">
    <location>
        <begin position="61"/>
        <end position="102"/>
    </location>
</feature>
<dbReference type="PROSITE" id="PS50294">
    <property type="entry name" value="WD_REPEATS_REGION"/>
    <property type="match status" value="3"/>
</dbReference>
<dbReference type="GO" id="GO:0032797">
    <property type="term" value="C:SMN complex"/>
    <property type="evidence" value="ECO:0007669"/>
    <property type="project" value="TreeGrafter"/>
</dbReference>
<dbReference type="OrthoDB" id="200206at2759"/>
<evidence type="ECO:0000256" key="4">
    <source>
        <dbReference type="ARBA" id="ARBA00023187"/>
    </source>
</evidence>
<dbReference type="PRINTS" id="PR00320">
    <property type="entry name" value="GPROTEINBRPT"/>
</dbReference>
<proteinExistence type="inferred from homology"/>
<dbReference type="GO" id="GO:0000387">
    <property type="term" value="P:spliceosomal snRNP assembly"/>
    <property type="evidence" value="ECO:0007669"/>
    <property type="project" value="TreeGrafter"/>
</dbReference>
<comment type="similarity">
    <text evidence="5">Belongs to the WD repeat STRAP family.</text>
</comment>
<dbReference type="EMBL" id="JAFCMP010000412">
    <property type="protein sequence ID" value="KAG5180126.1"/>
    <property type="molecule type" value="Genomic_DNA"/>
</dbReference>
<evidence type="ECO:0000256" key="2">
    <source>
        <dbReference type="ARBA" id="ARBA00022664"/>
    </source>
</evidence>
<evidence type="ECO:0000313" key="8">
    <source>
        <dbReference type="EMBL" id="KAG5180126.1"/>
    </source>
</evidence>
<dbReference type="InterPro" id="IPR036322">
    <property type="entry name" value="WD40_repeat_dom_sf"/>
</dbReference>
<reference evidence="8" key="1">
    <citation type="submission" date="2021-02" db="EMBL/GenBank/DDBJ databases">
        <title>First Annotated Genome of the Yellow-green Alga Tribonema minus.</title>
        <authorList>
            <person name="Mahan K.M."/>
        </authorList>
    </citation>
    <scope>NUCLEOTIDE SEQUENCE</scope>
    <source>
        <strain evidence="8">UTEX B ZZ1240</strain>
    </source>
</reference>
<protein>
    <recommendedName>
        <fullName evidence="6">Serine-threonine kinase receptor-associated protein</fullName>
    </recommendedName>
</protein>
<dbReference type="InterPro" id="IPR001680">
    <property type="entry name" value="WD40_rpt"/>
</dbReference>
<evidence type="ECO:0000256" key="3">
    <source>
        <dbReference type="ARBA" id="ARBA00022737"/>
    </source>
</evidence>
<dbReference type="InterPro" id="IPR015943">
    <property type="entry name" value="WD40/YVTN_repeat-like_dom_sf"/>
</dbReference>
<comment type="caution">
    <text evidence="8">The sequence shown here is derived from an EMBL/GenBank/DDBJ whole genome shotgun (WGS) entry which is preliminary data.</text>
</comment>
<dbReference type="CDD" id="cd00200">
    <property type="entry name" value="WD40"/>
    <property type="match status" value="1"/>
</dbReference>